<gene>
    <name evidence="1" type="ORF">ACFQ08_11880</name>
</gene>
<proteinExistence type="predicted"/>
<sequence>MSRFDKETWRRLCGPYDPAHSYKARVDPKTAPDAKDCKHCGKRIAPIDSAWGQLWATAGGASDCEKSPDSFHQPG</sequence>
<name>A0ABW3DN99_9ACTN</name>
<dbReference type="EMBL" id="JBHTHX010000317">
    <property type="protein sequence ID" value="MFD0885244.1"/>
    <property type="molecule type" value="Genomic_DNA"/>
</dbReference>
<reference evidence="2" key="1">
    <citation type="journal article" date="2019" name="Int. J. Syst. Evol. Microbiol.">
        <title>The Global Catalogue of Microorganisms (GCM) 10K type strain sequencing project: providing services to taxonomists for standard genome sequencing and annotation.</title>
        <authorList>
            <consortium name="The Broad Institute Genomics Platform"/>
            <consortium name="The Broad Institute Genome Sequencing Center for Infectious Disease"/>
            <person name="Wu L."/>
            <person name="Ma J."/>
        </authorList>
    </citation>
    <scope>NUCLEOTIDE SEQUENCE [LARGE SCALE GENOMIC DNA]</scope>
    <source>
        <strain evidence="2">CCUG 62974</strain>
    </source>
</reference>
<evidence type="ECO:0000313" key="2">
    <source>
        <dbReference type="Proteomes" id="UP001597024"/>
    </source>
</evidence>
<accession>A0ABW3DN99</accession>
<organism evidence="1 2">
    <name type="scientific">Streptosporangium algeriense</name>
    <dbReference type="NCBI Taxonomy" id="1682748"/>
    <lineage>
        <taxon>Bacteria</taxon>
        <taxon>Bacillati</taxon>
        <taxon>Actinomycetota</taxon>
        <taxon>Actinomycetes</taxon>
        <taxon>Streptosporangiales</taxon>
        <taxon>Streptosporangiaceae</taxon>
        <taxon>Streptosporangium</taxon>
    </lineage>
</organism>
<keyword evidence="2" id="KW-1185">Reference proteome</keyword>
<dbReference type="Proteomes" id="UP001597024">
    <property type="component" value="Unassembled WGS sequence"/>
</dbReference>
<evidence type="ECO:0000313" key="1">
    <source>
        <dbReference type="EMBL" id="MFD0885244.1"/>
    </source>
</evidence>
<comment type="caution">
    <text evidence="1">The sequence shown here is derived from an EMBL/GenBank/DDBJ whole genome shotgun (WGS) entry which is preliminary data.</text>
</comment>
<protein>
    <submittedName>
        <fullName evidence="1">Uncharacterized protein</fullName>
    </submittedName>
</protein>